<name>A0A6J5KP41_9CAUD</name>
<feature type="compositionally biased region" description="Basic and acidic residues" evidence="1">
    <location>
        <begin position="7"/>
        <end position="23"/>
    </location>
</feature>
<sequence>MPLIKSASKEAVGKNIKKEEMAGKPKKQAVAIALSEQRDAAKGSRKQTLEDAYKKYVKDNG</sequence>
<dbReference type="EMBL" id="LR796156">
    <property type="protein sequence ID" value="CAB4121949.1"/>
    <property type="molecule type" value="Genomic_DNA"/>
</dbReference>
<proteinExistence type="predicted"/>
<reference evidence="2" key="1">
    <citation type="submission" date="2020-04" db="EMBL/GenBank/DDBJ databases">
        <authorList>
            <person name="Chiriac C."/>
            <person name="Salcher M."/>
            <person name="Ghai R."/>
            <person name="Kavagutti S V."/>
        </authorList>
    </citation>
    <scope>NUCLEOTIDE SEQUENCE</scope>
</reference>
<evidence type="ECO:0000256" key="1">
    <source>
        <dbReference type="SAM" id="MobiDB-lite"/>
    </source>
</evidence>
<protein>
    <submittedName>
        <fullName evidence="2">Uncharacterized protein</fullName>
    </submittedName>
</protein>
<gene>
    <name evidence="2" type="ORF">UFOVP20_30</name>
</gene>
<evidence type="ECO:0000313" key="2">
    <source>
        <dbReference type="EMBL" id="CAB4121949.1"/>
    </source>
</evidence>
<organism evidence="2">
    <name type="scientific">uncultured Caudovirales phage</name>
    <dbReference type="NCBI Taxonomy" id="2100421"/>
    <lineage>
        <taxon>Viruses</taxon>
        <taxon>Duplodnaviria</taxon>
        <taxon>Heunggongvirae</taxon>
        <taxon>Uroviricota</taxon>
        <taxon>Caudoviricetes</taxon>
        <taxon>Peduoviridae</taxon>
        <taxon>Maltschvirus</taxon>
        <taxon>Maltschvirus maltsch</taxon>
    </lineage>
</organism>
<feature type="region of interest" description="Disordered" evidence="1">
    <location>
        <begin position="1"/>
        <end position="29"/>
    </location>
</feature>
<accession>A0A6J5KP41</accession>